<keyword evidence="4" id="KW-0808">Transferase</keyword>
<dbReference type="InterPro" id="IPR013749">
    <property type="entry name" value="PM/HMP-P_kinase-1"/>
</dbReference>
<evidence type="ECO:0000256" key="2">
    <source>
        <dbReference type="ARBA" id="ARBA00012135"/>
    </source>
</evidence>
<dbReference type="RefSeq" id="WP_284362433.1">
    <property type="nucleotide sequence ID" value="NZ_BSNI01000002.1"/>
</dbReference>
<evidence type="ECO:0000313" key="5">
    <source>
        <dbReference type="Proteomes" id="UP001161405"/>
    </source>
</evidence>
<proteinExistence type="predicted"/>
<comment type="caution">
    <text evidence="4">The sequence shown here is derived from an EMBL/GenBank/DDBJ whole genome shotgun (WGS) entry which is preliminary data.</text>
</comment>
<dbReference type="Proteomes" id="UP001161405">
    <property type="component" value="Unassembled WGS sequence"/>
</dbReference>
<gene>
    <name evidence="4" type="primary">thiD</name>
    <name evidence="4" type="ORF">GCM10007879_09720</name>
</gene>
<dbReference type="PANTHER" id="PTHR20858:SF17">
    <property type="entry name" value="HYDROXYMETHYLPYRIMIDINE_PHOSPHOMETHYLPYRIMIDINE KINASE THI20-RELATED"/>
    <property type="match status" value="1"/>
</dbReference>
<comment type="pathway">
    <text evidence="1">Cofactor biosynthesis; thiamine diphosphate biosynthesis.</text>
</comment>
<reference evidence="4" key="1">
    <citation type="journal article" date="2014" name="Int. J. Syst. Evol. Microbiol.">
        <title>Complete genome of a new Firmicutes species belonging to the dominant human colonic microbiota ('Ruminococcus bicirculans') reveals two chromosomes and a selective capacity to utilize plant glucans.</title>
        <authorList>
            <consortium name="NISC Comparative Sequencing Program"/>
            <person name="Wegmann U."/>
            <person name="Louis P."/>
            <person name="Goesmann A."/>
            <person name="Henrissat B."/>
            <person name="Duncan S.H."/>
            <person name="Flint H.J."/>
        </authorList>
    </citation>
    <scope>NUCLEOTIDE SEQUENCE</scope>
    <source>
        <strain evidence="4">NBRC 107169</strain>
    </source>
</reference>
<name>A0ABQ5UNC6_9HYPH</name>
<dbReference type="InterPro" id="IPR029056">
    <property type="entry name" value="Ribokinase-like"/>
</dbReference>
<dbReference type="SUPFAM" id="SSF53613">
    <property type="entry name" value="Ribokinase-like"/>
    <property type="match status" value="1"/>
</dbReference>
<evidence type="ECO:0000313" key="4">
    <source>
        <dbReference type="EMBL" id="GLQ16723.1"/>
    </source>
</evidence>
<keyword evidence="4" id="KW-0418">Kinase</keyword>
<organism evidence="4 5">
    <name type="scientific">Maritalea porphyrae</name>
    <dbReference type="NCBI Taxonomy" id="880732"/>
    <lineage>
        <taxon>Bacteria</taxon>
        <taxon>Pseudomonadati</taxon>
        <taxon>Pseudomonadota</taxon>
        <taxon>Alphaproteobacteria</taxon>
        <taxon>Hyphomicrobiales</taxon>
        <taxon>Devosiaceae</taxon>
        <taxon>Maritalea</taxon>
    </lineage>
</organism>
<keyword evidence="5" id="KW-1185">Reference proteome</keyword>
<protein>
    <recommendedName>
        <fullName evidence="2">hydroxymethylpyrimidine kinase</fullName>
        <ecNumber evidence="2">2.7.1.49</ecNumber>
    </recommendedName>
</protein>
<dbReference type="EC" id="2.7.1.49" evidence="2"/>
<reference evidence="4" key="2">
    <citation type="submission" date="2023-01" db="EMBL/GenBank/DDBJ databases">
        <title>Draft genome sequence of Maritalea porphyrae strain NBRC 107169.</title>
        <authorList>
            <person name="Sun Q."/>
            <person name="Mori K."/>
        </authorList>
    </citation>
    <scope>NUCLEOTIDE SEQUENCE</scope>
    <source>
        <strain evidence="4">NBRC 107169</strain>
    </source>
</reference>
<evidence type="ECO:0000259" key="3">
    <source>
        <dbReference type="Pfam" id="PF08543"/>
    </source>
</evidence>
<accession>A0ABQ5UNC6</accession>
<dbReference type="EMBL" id="BSNI01000002">
    <property type="protein sequence ID" value="GLQ16723.1"/>
    <property type="molecule type" value="Genomic_DNA"/>
</dbReference>
<feature type="domain" description="Pyridoxamine kinase/Phosphomethylpyrimidine kinase" evidence="3">
    <location>
        <begin position="11"/>
        <end position="244"/>
    </location>
</feature>
<sequence length="259" mass="26705">MADVIVIGGTDSSGGAGLSRDIATLASLGAKAVPVVTAVTAQTDDQVKKIQVLPPEMVEAQLECALRTRVVGAIKIGMLGNALTVALIAGILSKLKNVPIVLDPVLISSSGTRLLDVDAEEALKHQLLPLSEVVTPNLLEAAMLTGMPIGDGAATLEKQAFHFRAMGVPNVLIKGGHSTGDVVVDVLFDAWGDHVEFVQTRQMGSMRGTGCMLASAIAGQLAQGVALEVACHIGQQMVGQAFALRAKNQDGVATADLAQ</sequence>
<dbReference type="Gene3D" id="3.40.1190.20">
    <property type="match status" value="1"/>
</dbReference>
<dbReference type="Pfam" id="PF08543">
    <property type="entry name" value="Phos_pyr_kin"/>
    <property type="match status" value="1"/>
</dbReference>
<dbReference type="GO" id="GO:0016301">
    <property type="term" value="F:kinase activity"/>
    <property type="evidence" value="ECO:0007669"/>
    <property type="project" value="UniProtKB-KW"/>
</dbReference>
<dbReference type="InterPro" id="IPR004399">
    <property type="entry name" value="HMP/HMP-P_kinase_dom"/>
</dbReference>
<dbReference type="CDD" id="cd01169">
    <property type="entry name" value="HMPP_kinase"/>
    <property type="match status" value="1"/>
</dbReference>
<evidence type="ECO:0000256" key="1">
    <source>
        <dbReference type="ARBA" id="ARBA00004948"/>
    </source>
</evidence>
<dbReference type="PANTHER" id="PTHR20858">
    <property type="entry name" value="PHOSPHOMETHYLPYRIMIDINE KINASE"/>
    <property type="match status" value="1"/>
</dbReference>